<dbReference type="FunCoup" id="R7VEW8">
    <property type="interactions" value="248"/>
</dbReference>
<evidence type="ECO:0000313" key="6">
    <source>
        <dbReference type="EMBL" id="ELU17132.1"/>
    </source>
</evidence>
<dbReference type="PIRSF" id="PIRSF000654">
    <property type="entry name" value="Integrin-linked_kinase"/>
    <property type="match status" value="1"/>
</dbReference>
<dbReference type="CDD" id="cd13999">
    <property type="entry name" value="STKc_MAP3K-like"/>
    <property type="match status" value="1"/>
</dbReference>
<dbReference type="OrthoDB" id="339325at2759"/>
<dbReference type="InterPro" id="IPR001245">
    <property type="entry name" value="Ser-Thr/Tyr_kinase_cat_dom"/>
</dbReference>
<evidence type="ECO:0000313" key="7">
    <source>
        <dbReference type="EnsemblMetazoa" id="CapteP146577"/>
    </source>
</evidence>
<protein>
    <recommendedName>
        <fullName evidence="5">Protein kinase domain-containing protein</fullName>
    </recommendedName>
</protein>
<dbReference type="Pfam" id="PF07714">
    <property type="entry name" value="PK_Tyr_Ser-Thr"/>
    <property type="match status" value="1"/>
</dbReference>
<dbReference type="GO" id="GO:0005524">
    <property type="term" value="F:ATP binding"/>
    <property type="evidence" value="ECO:0007669"/>
    <property type="project" value="UniProtKB-KW"/>
</dbReference>
<dbReference type="OMA" id="PSHLCIV"/>
<evidence type="ECO:0000259" key="5">
    <source>
        <dbReference type="PROSITE" id="PS50011"/>
    </source>
</evidence>
<gene>
    <name evidence="6" type="ORF">CAPTEDRAFT_146577</name>
</gene>
<dbReference type="PROSITE" id="PS50011">
    <property type="entry name" value="PROTEIN_KINASE_DOM"/>
    <property type="match status" value="1"/>
</dbReference>
<dbReference type="InterPro" id="IPR008271">
    <property type="entry name" value="Ser/Thr_kinase_AS"/>
</dbReference>
<proteinExistence type="predicted"/>
<evidence type="ECO:0000256" key="2">
    <source>
        <dbReference type="ARBA" id="ARBA00022741"/>
    </source>
</evidence>
<dbReference type="STRING" id="283909.R7VEW8"/>
<keyword evidence="2" id="KW-0547">Nucleotide-binding</keyword>
<dbReference type="EMBL" id="KB292691">
    <property type="protein sequence ID" value="ELU17132.1"/>
    <property type="molecule type" value="Genomic_DNA"/>
</dbReference>
<evidence type="ECO:0000256" key="3">
    <source>
        <dbReference type="ARBA" id="ARBA00022777"/>
    </source>
</evidence>
<evidence type="ECO:0000256" key="4">
    <source>
        <dbReference type="ARBA" id="ARBA00022840"/>
    </source>
</evidence>
<reference evidence="7" key="3">
    <citation type="submission" date="2015-06" db="UniProtKB">
        <authorList>
            <consortium name="EnsemblMetazoa"/>
        </authorList>
    </citation>
    <scope>IDENTIFICATION</scope>
</reference>
<dbReference type="Gene3D" id="1.10.510.10">
    <property type="entry name" value="Transferase(Phosphotransferase) domain 1"/>
    <property type="match status" value="1"/>
</dbReference>
<dbReference type="SUPFAM" id="SSF56112">
    <property type="entry name" value="Protein kinase-like (PK-like)"/>
    <property type="match status" value="1"/>
</dbReference>
<keyword evidence="8" id="KW-1185">Reference proteome</keyword>
<dbReference type="PROSITE" id="PS00108">
    <property type="entry name" value="PROTEIN_KINASE_ST"/>
    <property type="match status" value="1"/>
</dbReference>
<reference evidence="6 8" key="2">
    <citation type="journal article" date="2013" name="Nature">
        <title>Insights into bilaterian evolution from three spiralian genomes.</title>
        <authorList>
            <person name="Simakov O."/>
            <person name="Marletaz F."/>
            <person name="Cho S.J."/>
            <person name="Edsinger-Gonzales E."/>
            <person name="Havlak P."/>
            <person name="Hellsten U."/>
            <person name="Kuo D.H."/>
            <person name="Larsson T."/>
            <person name="Lv J."/>
            <person name="Arendt D."/>
            <person name="Savage R."/>
            <person name="Osoegawa K."/>
            <person name="de Jong P."/>
            <person name="Grimwood J."/>
            <person name="Chapman J.A."/>
            <person name="Shapiro H."/>
            <person name="Aerts A."/>
            <person name="Otillar R.P."/>
            <person name="Terry A.Y."/>
            <person name="Boore J.L."/>
            <person name="Grigoriev I.V."/>
            <person name="Lindberg D.R."/>
            <person name="Seaver E.C."/>
            <person name="Weisblat D.A."/>
            <person name="Putnam N.H."/>
            <person name="Rokhsar D.S."/>
        </authorList>
    </citation>
    <scope>NUCLEOTIDE SEQUENCE</scope>
    <source>
        <strain evidence="6 8">I ESC-2004</strain>
    </source>
</reference>
<sequence length="252" mass="28290">GAFSRVFKASFQGAIVAVKRLKVPLSSQDKNYFTAEVSLLRELRHPRVVLLLGVCMNGPLPLMVLEFMARGSLFHHLHDPHNPSLDHAAYFQIAHDMALGMNYLHCHRSEILHLDLKSMNVLLTSHLRAKIADFGFSKLRHDADVAAKNATVKQGTPAWMSPELLQSGQISTKADVYSFGIILWEMLTRLNPYEGSTSFQIIDKTRKGHRPVIPESCPENLESLIRACWAQNPALRPQFKVSSHDSISNKTN</sequence>
<organism evidence="6">
    <name type="scientific">Capitella teleta</name>
    <name type="common">Polychaete worm</name>
    <dbReference type="NCBI Taxonomy" id="283909"/>
    <lineage>
        <taxon>Eukaryota</taxon>
        <taxon>Metazoa</taxon>
        <taxon>Spiralia</taxon>
        <taxon>Lophotrochozoa</taxon>
        <taxon>Annelida</taxon>
        <taxon>Polychaeta</taxon>
        <taxon>Sedentaria</taxon>
        <taxon>Scolecida</taxon>
        <taxon>Capitellidae</taxon>
        <taxon>Capitella</taxon>
    </lineage>
</organism>
<dbReference type="InterPro" id="IPR000719">
    <property type="entry name" value="Prot_kinase_dom"/>
</dbReference>
<dbReference type="EMBL" id="AMQN01017069">
    <property type="status" value="NOT_ANNOTATED_CDS"/>
    <property type="molecule type" value="Genomic_DNA"/>
</dbReference>
<feature type="non-terminal residue" evidence="6">
    <location>
        <position position="1"/>
    </location>
</feature>
<feature type="domain" description="Protein kinase" evidence="5">
    <location>
        <begin position="1"/>
        <end position="247"/>
    </location>
</feature>
<keyword evidence="4" id="KW-0067">ATP-binding</keyword>
<dbReference type="EnsemblMetazoa" id="CapteT146577">
    <property type="protein sequence ID" value="CapteP146577"/>
    <property type="gene ID" value="CapteG146577"/>
</dbReference>
<dbReference type="SMART" id="SM00220">
    <property type="entry name" value="S_TKc"/>
    <property type="match status" value="1"/>
</dbReference>
<dbReference type="InterPro" id="IPR011009">
    <property type="entry name" value="Kinase-like_dom_sf"/>
</dbReference>
<dbReference type="PANTHER" id="PTHR44329">
    <property type="entry name" value="SERINE/THREONINE-PROTEIN KINASE TNNI3K-RELATED"/>
    <property type="match status" value="1"/>
</dbReference>
<dbReference type="Proteomes" id="UP000014760">
    <property type="component" value="Unassembled WGS sequence"/>
</dbReference>
<keyword evidence="3" id="KW-0418">Kinase</keyword>
<dbReference type="GO" id="GO:0004674">
    <property type="term" value="F:protein serine/threonine kinase activity"/>
    <property type="evidence" value="ECO:0007669"/>
    <property type="project" value="TreeGrafter"/>
</dbReference>
<dbReference type="AlphaFoldDB" id="R7VEW8"/>
<evidence type="ECO:0000256" key="1">
    <source>
        <dbReference type="ARBA" id="ARBA00022679"/>
    </source>
</evidence>
<evidence type="ECO:0000313" key="8">
    <source>
        <dbReference type="Proteomes" id="UP000014760"/>
    </source>
</evidence>
<dbReference type="PANTHER" id="PTHR44329:SF288">
    <property type="entry name" value="MITOGEN-ACTIVATED PROTEIN KINASE KINASE KINASE 20"/>
    <property type="match status" value="1"/>
</dbReference>
<reference evidence="8" key="1">
    <citation type="submission" date="2012-12" db="EMBL/GenBank/DDBJ databases">
        <authorList>
            <person name="Hellsten U."/>
            <person name="Grimwood J."/>
            <person name="Chapman J.A."/>
            <person name="Shapiro H."/>
            <person name="Aerts A."/>
            <person name="Otillar R.P."/>
            <person name="Terry A.Y."/>
            <person name="Boore J.L."/>
            <person name="Simakov O."/>
            <person name="Marletaz F."/>
            <person name="Cho S.-J."/>
            <person name="Edsinger-Gonzales E."/>
            <person name="Havlak P."/>
            <person name="Kuo D.-H."/>
            <person name="Larsson T."/>
            <person name="Lv J."/>
            <person name="Arendt D."/>
            <person name="Savage R."/>
            <person name="Osoegawa K."/>
            <person name="de Jong P."/>
            <person name="Lindberg D.R."/>
            <person name="Seaver E.C."/>
            <person name="Weisblat D.A."/>
            <person name="Putnam N.H."/>
            <person name="Grigoriev I.V."/>
            <person name="Rokhsar D.S."/>
        </authorList>
    </citation>
    <scope>NUCLEOTIDE SEQUENCE</scope>
    <source>
        <strain evidence="8">I ESC-2004</strain>
    </source>
</reference>
<dbReference type="InterPro" id="IPR051681">
    <property type="entry name" value="Ser/Thr_Kinases-Pseudokinases"/>
</dbReference>
<accession>R7VEW8</accession>
<name>R7VEW8_CAPTE</name>
<dbReference type="PRINTS" id="PR00109">
    <property type="entry name" value="TYRKINASE"/>
</dbReference>
<keyword evidence="1" id="KW-0808">Transferase</keyword>
<dbReference type="HOGENOM" id="CLU_000288_7_35_1"/>